<evidence type="ECO:0000256" key="5">
    <source>
        <dbReference type="ARBA" id="ARBA00023235"/>
    </source>
</evidence>
<evidence type="ECO:0000259" key="9">
    <source>
        <dbReference type="Pfam" id="PF00408"/>
    </source>
</evidence>
<evidence type="ECO:0000256" key="2">
    <source>
        <dbReference type="ARBA" id="ARBA00022553"/>
    </source>
</evidence>
<dbReference type="Pfam" id="PF02880">
    <property type="entry name" value="PGM_PMM_III"/>
    <property type="match status" value="1"/>
</dbReference>
<dbReference type="NCBIfam" id="TIGR01455">
    <property type="entry name" value="glmM"/>
    <property type="match status" value="1"/>
</dbReference>
<dbReference type="GO" id="GO:0000287">
    <property type="term" value="F:magnesium ion binding"/>
    <property type="evidence" value="ECO:0007669"/>
    <property type="project" value="UniProtKB-UniRule"/>
</dbReference>
<keyword evidence="5 6" id="KW-0413">Isomerase</keyword>
<evidence type="ECO:0000256" key="1">
    <source>
        <dbReference type="ARBA" id="ARBA00010231"/>
    </source>
</evidence>
<dbReference type="GO" id="GO:0005975">
    <property type="term" value="P:carbohydrate metabolic process"/>
    <property type="evidence" value="ECO:0007669"/>
    <property type="project" value="InterPro"/>
</dbReference>
<feature type="binding site" evidence="6">
    <location>
        <position position="245"/>
    </location>
    <ligand>
        <name>Mg(2+)</name>
        <dbReference type="ChEBI" id="CHEBI:18420"/>
    </ligand>
</feature>
<keyword evidence="3 6" id="KW-0479">Metal-binding</keyword>
<dbReference type="PANTHER" id="PTHR42946:SF1">
    <property type="entry name" value="PHOSPHOGLUCOMUTASE (ALPHA-D-GLUCOSE-1,6-BISPHOSPHATE-DEPENDENT)"/>
    <property type="match status" value="1"/>
</dbReference>
<dbReference type="InterPro" id="IPR005845">
    <property type="entry name" value="A-D-PHexomutase_a/b/a-II"/>
</dbReference>
<dbReference type="InterPro" id="IPR050060">
    <property type="entry name" value="Phosphoglucosamine_mutase"/>
</dbReference>
<dbReference type="InterPro" id="IPR006352">
    <property type="entry name" value="GlmM_bact"/>
</dbReference>
<dbReference type="HAMAP" id="MF_01554_B">
    <property type="entry name" value="GlmM_B"/>
    <property type="match status" value="1"/>
</dbReference>
<comment type="similarity">
    <text evidence="1 6 7">Belongs to the phosphohexose mutase family.</text>
</comment>
<comment type="cofactor">
    <cofactor evidence="6">
        <name>Mg(2+)</name>
        <dbReference type="ChEBI" id="CHEBI:18420"/>
    </cofactor>
    <text evidence="6">Binds 1 Mg(2+) ion per subunit.</text>
</comment>
<dbReference type="EMBL" id="JAFKGL010000020">
    <property type="protein sequence ID" value="MBN9413309.1"/>
    <property type="molecule type" value="Genomic_DNA"/>
</dbReference>
<dbReference type="Pfam" id="PF02879">
    <property type="entry name" value="PGM_PMM_II"/>
    <property type="match status" value="1"/>
</dbReference>
<evidence type="ECO:0000313" key="14">
    <source>
        <dbReference type="Proteomes" id="UP000664414"/>
    </source>
</evidence>
<evidence type="ECO:0000256" key="8">
    <source>
        <dbReference type="RuleBase" id="RU004327"/>
    </source>
</evidence>
<proteinExistence type="inferred from homology"/>
<feature type="active site" description="Phosphoserine intermediate" evidence="6">
    <location>
        <position position="102"/>
    </location>
</feature>
<evidence type="ECO:0000256" key="4">
    <source>
        <dbReference type="ARBA" id="ARBA00022842"/>
    </source>
</evidence>
<dbReference type="GO" id="GO:0005829">
    <property type="term" value="C:cytosol"/>
    <property type="evidence" value="ECO:0007669"/>
    <property type="project" value="TreeGrafter"/>
</dbReference>
<protein>
    <recommendedName>
        <fullName evidence="6 8">Phosphoglucosamine mutase</fullName>
        <ecNumber evidence="6 8">5.4.2.10</ecNumber>
    </recommendedName>
</protein>
<comment type="caution">
    <text evidence="13">The sequence shown here is derived from an EMBL/GenBank/DDBJ whole genome shotgun (WGS) entry which is preliminary data.</text>
</comment>
<dbReference type="FunFam" id="3.40.120.10:FF:000003">
    <property type="entry name" value="Phosphoglucosamine mutase"/>
    <property type="match status" value="1"/>
</dbReference>
<dbReference type="Pfam" id="PF02878">
    <property type="entry name" value="PGM_PMM_I"/>
    <property type="match status" value="1"/>
</dbReference>
<dbReference type="EC" id="5.4.2.10" evidence="6 8"/>
<feature type="domain" description="Alpha-D-phosphohexomutase alpha/beta/alpha" evidence="10">
    <location>
        <begin position="3"/>
        <end position="136"/>
    </location>
</feature>
<feature type="domain" description="Alpha-D-phosphohexomutase alpha/beta/alpha" evidence="12">
    <location>
        <begin position="260"/>
        <end position="369"/>
    </location>
</feature>
<dbReference type="InterPro" id="IPR005841">
    <property type="entry name" value="Alpha-D-phosphohexomutase_SF"/>
</dbReference>
<evidence type="ECO:0000259" key="10">
    <source>
        <dbReference type="Pfam" id="PF02878"/>
    </source>
</evidence>
<feature type="domain" description="Alpha-D-phosphohexomutase alpha/beta/alpha" evidence="11">
    <location>
        <begin position="159"/>
        <end position="256"/>
    </location>
</feature>
<feature type="domain" description="Alpha-D-phosphohexomutase C-terminal" evidence="9">
    <location>
        <begin position="385"/>
        <end position="441"/>
    </location>
</feature>
<feature type="binding site" evidence="6">
    <location>
        <position position="247"/>
    </location>
    <ligand>
        <name>Mg(2+)</name>
        <dbReference type="ChEBI" id="CHEBI:18420"/>
    </ligand>
</feature>
<dbReference type="SUPFAM" id="SSF53738">
    <property type="entry name" value="Phosphoglucomutase, first 3 domains"/>
    <property type="match status" value="3"/>
</dbReference>
<feature type="binding site" evidence="6">
    <location>
        <position position="243"/>
    </location>
    <ligand>
        <name>Mg(2+)</name>
        <dbReference type="ChEBI" id="CHEBI:18420"/>
    </ligand>
</feature>
<dbReference type="SUPFAM" id="SSF55957">
    <property type="entry name" value="Phosphoglucomutase, C-terminal domain"/>
    <property type="match status" value="1"/>
</dbReference>
<dbReference type="NCBIfam" id="NF008139">
    <property type="entry name" value="PRK10887.1"/>
    <property type="match status" value="1"/>
</dbReference>
<dbReference type="InterPro" id="IPR016066">
    <property type="entry name" value="A-D-PHexomutase_CS"/>
</dbReference>
<feature type="binding site" description="via phosphate group" evidence="6">
    <location>
        <position position="102"/>
    </location>
    <ligand>
        <name>Mg(2+)</name>
        <dbReference type="ChEBI" id="CHEBI:18420"/>
    </ligand>
</feature>
<dbReference type="PANTHER" id="PTHR42946">
    <property type="entry name" value="PHOSPHOHEXOSE MUTASE"/>
    <property type="match status" value="1"/>
</dbReference>
<dbReference type="Gene3D" id="3.30.310.50">
    <property type="entry name" value="Alpha-D-phosphohexomutase, C-terminal domain"/>
    <property type="match status" value="1"/>
</dbReference>
<comment type="PTM">
    <text evidence="6">Activated by phosphorylation.</text>
</comment>
<dbReference type="PROSITE" id="PS00710">
    <property type="entry name" value="PGM_PMM"/>
    <property type="match status" value="1"/>
</dbReference>
<comment type="function">
    <text evidence="6 8">Catalyzes the conversion of glucosamine-6-phosphate to glucosamine-1-phosphate.</text>
</comment>
<dbReference type="GO" id="GO:0008966">
    <property type="term" value="F:phosphoglucosamine mutase activity"/>
    <property type="evidence" value="ECO:0007669"/>
    <property type="project" value="UniProtKB-UniRule"/>
</dbReference>
<dbReference type="GO" id="GO:0006048">
    <property type="term" value="P:UDP-N-acetylglucosamine biosynthetic process"/>
    <property type="evidence" value="ECO:0007669"/>
    <property type="project" value="TreeGrafter"/>
</dbReference>
<evidence type="ECO:0000259" key="11">
    <source>
        <dbReference type="Pfam" id="PF02879"/>
    </source>
</evidence>
<dbReference type="CDD" id="cd05802">
    <property type="entry name" value="GlmM"/>
    <property type="match status" value="1"/>
</dbReference>
<dbReference type="InterPro" id="IPR005844">
    <property type="entry name" value="A-D-PHexomutase_a/b/a-I"/>
</dbReference>
<evidence type="ECO:0000259" key="12">
    <source>
        <dbReference type="Pfam" id="PF02880"/>
    </source>
</evidence>
<dbReference type="GO" id="GO:0004615">
    <property type="term" value="F:phosphomannomutase activity"/>
    <property type="evidence" value="ECO:0007669"/>
    <property type="project" value="TreeGrafter"/>
</dbReference>
<reference evidence="13" key="1">
    <citation type="submission" date="2021-02" db="EMBL/GenBank/DDBJ databases">
        <title>Thiocyanate and organic carbon inputs drive convergent selection for specific autotrophic Afipia and Thiobacillus strains within complex microbiomes.</title>
        <authorList>
            <person name="Huddy R.J."/>
            <person name="Sachdeva R."/>
            <person name="Kadzinga F."/>
            <person name="Kantor R.S."/>
            <person name="Harrison S.T.L."/>
            <person name="Banfield J.F."/>
        </authorList>
    </citation>
    <scope>NUCLEOTIDE SEQUENCE</scope>
    <source>
        <strain evidence="13">SCN18_10_11_15_R4_P_38_20</strain>
    </source>
</reference>
<accession>A0A8J7TVS3</accession>
<dbReference type="AlphaFoldDB" id="A0A8J7TVS3"/>
<evidence type="ECO:0000313" key="13">
    <source>
        <dbReference type="EMBL" id="MBN9413309.1"/>
    </source>
</evidence>
<dbReference type="Pfam" id="PF00408">
    <property type="entry name" value="PGM_PMM_IV"/>
    <property type="match status" value="1"/>
</dbReference>
<evidence type="ECO:0000256" key="7">
    <source>
        <dbReference type="RuleBase" id="RU004326"/>
    </source>
</evidence>
<dbReference type="FunFam" id="3.40.120.10:FF:000001">
    <property type="entry name" value="Phosphoglucosamine mutase"/>
    <property type="match status" value="1"/>
</dbReference>
<gene>
    <name evidence="6" type="primary">glmM</name>
    <name evidence="13" type="ORF">J0H12_05250</name>
</gene>
<dbReference type="InterPro" id="IPR016055">
    <property type="entry name" value="A-D-PHexomutase_a/b/a-I/II/III"/>
</dbReference>
<keyword evidence="4 6" id="KW-0460">Magnesium</keyword>
<comment type="catalytic activity">
    <reaction evidence="6 8">
        <text>alpha-D-glucosamine 1-phosphate = D-glucosamine 6-phosphate</text>
        <dbReference type="Rhea" id="RHEA:23424"/>
        <dbReference type="ChEBI" id="CHEBI:58516"/>
        <dbReference type="ChEBI" id="CHEBI:58725"/>
        <dbReference type="EC" id="5.4.2.10"/>
    </reaction>
</comment>
<evidence type="ECO:0000256" key="3">
    <source>
        <dbReference type="ARBA" id="ARBA00022723"/>
    </source>
</evidence>
<dbReference type="PRINTS" id="PR00509">
    <property type="entry name" value="PGMPMM"/>
</dbReference>
<evidence type="ECO:0000256" key="6">
    <source>
        <dbReference type="HAMAP-Rule" id="MF_01554"/>
    </source>
</evidence>
<sequence>MSRKLFGTDGVRGTANTDPMTPETIMRLAIAAGRYFKKGATHPKVVIGKDTRLSGYMVEPALTSGFIAVGMDVTLVGPIPTPAISMLVRSFRADLGVVISASHNPYQDNGIKLFDREGYKLSDTVEKQIEARVFSKSLEGLVKPADLGRAKRLEDATGRYIEFVKNTFPKNRRLDGLRIVIDCAHGAAYKVAPTVLWELGAEIIPIGVYPDGININKDVGATSVEAARQAVLEYRADLGIALDGDADRVVMIDEKGGVVDGDQLLALIANTWNTEGLLKGGAVVGTVMTNLGFEWFFKNKGIELIRTPVGDRYVSESMRAKSCNVGGEQSGHIILSDYARTGDGLVAALQALSMIISSNKPASEILRVFEPVPQLLKSFKLNNSSLLEDDKIIEAINNAETKLGTTGRLLVRKSGTESLVRLMAQGDNEQMLHEVIDDLSEAIYQKDANKKNT</sequence>
<dbReference type="InterPro" id="IPR005846">
    <property type="entry name" value="A-D-PHexomutase_a/b/a-III"/>
</dbReference>
<organism evidence="13 14">
    <name type="scientific">Candidatus Paracaedimonas acanthamoebae</name>
    <dbReference type="NCBI Taxonomy" id="244581"/>
    <lineage>
        <taxon>Bacteria</taxon>
        <taxon>Pseudomonadati</taxon>
        <taxon>Pseudomonadota</taxon>
        <taxon>Alphaproteobacteria</taxon>
        <taxon>Holosporales</taxon>
        <taxon>Caedimonadaceae</taxon>
        <taxon>Candidatus Paracaedimonas</taxon>
    </lineage>
</organism>
<dbReference type="InterPro" id="IPR005843">
    <property type="entry name" value="A-D-PHexomutase_C"/>
</dbReference>
<dbReference type="GO" id="GO:0009252">
    <property type="term" value="P:peptidoglycan biosynthetic process"/>
    <property type="evidence" value="ECO:0007669"/>
    <property type="project" value="TreeGrafter"/>
</dbReference>
<dbReference type="Gene3D" id="3.40.120.10">
    <property type="entry name" value="Alpha-D-Glucose-1,6-Bisphosphate, subunit A, domain 3"/>
    <property type="match status" value="3"/>
</dbReference>
<dbReference type="Proteomes" id="UP000664414">
    <property type="component" value="Unassembled WGS sequence"/>
</dbReference>
<name>A0A8J7TVS3_9PROT</name>
<keyword evidence="2 6" id="KW-0597">Phosphoprotein</keyword>
<dbReference type="InterPro" id="IPR036900">
    <property type="entry name" value="A-D-PHexomutase_C_sf"/>
</dbReference>
<feature type="modified residue" description="Phosphoserine" evidence="6">
    <location>
        <position position="102"/>
    </location>
</feature>